<dbReference type="SUPFAM" id="SSF53056">
    <property type="entry name" value="beta-carbonic anhydrase, cab"/>
    <property type="match status" value="1"/>
</dbReference>
<evidence type="ECO:0000256" key="3">
    <source>
        <dbReference type="ARBA" id="ARBA00022833"/>
    </source>
</evidence>
<evidence type="ECO:0000256" key="2">
    <source>
        <dbReference type="ARBA" id="ARBA00022723"/>
    </source>
</evidence>
<comment type="caution">
    <text evidence="5">The sequence shown here is derived from an EMBL/GenBank/DDBJ whole genome shotgun (WGS) entry which is preliminary data.</text>
</comment>
<dbReference type="GO" id="GO:0008270">
    <property type="term" value="F:zinc ion binding"/>
    <property type="evidence" value="ECO:0007669"/>
    <property type="project" value="InterPro"/>
</dbReference>
<keyword evidence="3 4" id="KW-0862">Zinc</keyword>
<dbReference type="RefSeq" id="WP_183733667.1">
    <property type="nucleotide sequence ID" value="NZ_JACHBW010000045.1"/>
</dbReference>
<keyword evidence="5" id="KW-0456">Lyase</keyword>
<accession>A0A7W9U6F0</accession>
<dbReference type="InterPro" id="IPR036874">
    <property type="entry name" value="Carbonic_anhydrase_sf"/>
</dbReference>
<dbReference type="GO" id="GO:0004089">
    <property type="term" value="F:carbonate dehydratase activity"/>
    <property type="evidence" value="ECO:0007669"/>
    <property type="project" value="UniProtKB-EC"/>
</dbReference>
<keyword evidence="2 4" id="KW-0479">Metal-binding</keyword>
<reference evidence="5 6" key="1">
    <citation type="submission" date="2020-08" db="EMBL/GenBank/DDBJ databases">
        <title>Above-ground endophytic microbial communities from plants in different locations in the United States.</title>
        <authorList>
            <person name="Frank C."/>
        </authorList>
    </citation>
    <scope>NUCLEOTIDE SEQUENCE [LARGE SCALE GENOMIC DNA]</scope>
    <source>
        <strain evidence="5 6">WP4_2_2</strain>
    </source>
</reference>
<evidence type="ECO:0000313" key="5">
    <source>
        <dbReference type="EMBL" id="MBB6107166.1"/>
    </source>
</evidence>
<name>A0A7W9U6F0_9BURK</name>
<organism evidence="5 6">
    <name type="scientific">Paraburkholderia bannensis</name>
    <dbReference type="NCBI Taxonomy" id="765414"/>
    <lineage>
        <taxon>Bacteria</taxon>
        <taxon>Pseudomonadati</taxon>
        <taxon>Pseudomonadota</taxon>
        <taxon>Betaproteobacteria</taxon>
        <taxon>Burkholderiales</taxon>
        <taxon>Burkholderiaceae</taxon>
        <taxon>Paraburkholderia</taxon>
    </lineage>
</organism>
<dbReference type="PANTHER" id="PTHR43175:SF3">
    <property type="entry name" value="CARBON DISULFIDE HYDROLASE"/>
    <property type="match status" value="1"/>
</dbReference>
<comment type="similarity">
    <text evidence="1">Belongs to the beta-class carbonic anhydrase family.</text>
</comment>
<dbReference type="EC" id="4.2.1.1" evidence="5"/>
<evidence type="ECO:0000256" key="1">
    <source>
        <dbReference type="ARBA" id="ARBA00006217"/>
    </source>
</evidence>
<dbReference type="InterPro" id="IPR001765">
    <property type="entry name" value="Carbonic_anhydrase"/>
</dbReference>
<proteinExistence type="inferred from homology"/>
<dbReference type="AlphaFoldDB" id="A0A7W9U6F0"/>
<sequence length="202" mass="21926">MKTTEVPASVADALYSHQPSFDPAALRGMFTKGLNVKTFVVYCPDPRASGIPSAVAKEFGEVFPGENILDENGNKVGFTTNVGQLINAGGRAVDALRSITLLNHLLGFGRVVVVHHTFCGMTTFTPDSATDAYKKEHGGDLKKHYDSHDLYIGDFKESLTYDVTLLRNSPVIPASVDLYGYVYDINTETLHKVIEDLGTGKA</sequence>
<dbReference type="Proteomes" id="UP000571554">
    <property type="component" value="Unassembled WGS sequence"/>
</dbReference>
<dbReference type="Gene3D" id="3.40.1050.10">
    <property type="entry name" value="Carbonic anhydrase"/>
    <property type="match status" value="1"/>
</dbReference>
<keyword evidence="6" id="KW-1185">Reference proteome</keyword>
<protein>
    <submittedName>
        <fullName evidence="5">Carbonic anhydrase</fullName>
        <ecNumber evidence="5">4.2.1.1</ecNumber>
    </submittedName>
</protein>
<evidence type="ECO:0000256" key="4">
    <source>
        <dbReference type="PIRSR" id="PIRSR601765-1"/>
    </source>
</evidence>
<comment type="cofactor">
    <cofactor evidence="4">
        <name>Zn(2+)</name>
        <dbReference type="ChEBI" id="CHEBI:29105"/>
    </cofactor>
    <text evidence="4">Binds 1 zinc ion per subunit.</text>
</comment>
<feature type="binding site" evidence="4">
    <location>
        <position position="116"/>
    </location>
    <ligand>
        <name>Zn(2+)</name>
        <dbReference type="ChEBI" id="CHEBI:29105"/>
    </ligand>
</feature>
<gene>
    <name evidence="5" type="ORF">F4827_007048</name>
</gene>
<dbReference type="PANTHER" id="PTHR43175">
    <property type="entry name" value="CARBONIC ANHYDRASE"/>
    <property type="match status" value="1"/>
</dbReference>
<evidence type="ECO:0000313" key="6">
    <source>
        <dbReference type="Proteomes" id="UP000571554"/>
    </source>
</evidence>
<feature type="binding site" evidence="4">
    <location>
        <position position="119"/>
    </location>
    <ligand>
        <name>Zn(2+)</name>
        <dbReference type="ChEBI" id="CHEBI:29105"/>
    </ligand>
</feature>
<dbReference type="EMBL" id="JACHBW010000045">
    <property type="protein sequence ID" value="MBB6107166.1"/>
    <property type="molecule type" value="Genomic_DNA"/>
</dbReference>